<dbReference type="InterPro" id="IPR001647">
    <property type="entry name" value="HTH_TetR"/>
</dbReference>
<dbReference type="PROSITE" id="PS01081">
    <property type="entry name" value="HTH_TETR_1"/>
    <property type="match status" value="1"/>
</dbReference>
<evidence type="ECO:0000313" key="7">
    <source>
        <dbReference type="Proteomes" id="UP000602395"/>
    </source>
</evidence>
<dbReference type="InterPro" id="IPR050109">
    <property type="entry name" value="HTH-type_TetR-like_transc_reg"/>
</dbReference>
<dbReference type="PROSITE" id="PS50977">
    <property type="entry name" value="HTH_TETR_2"/>
    <property type="match status" value="1"/>
</dbReference>
<dbReference type="EMBL" id="JACWMS010000001">
    <property type="protein sequence ID" value="MBD1319335.1"/>
    <property type="molecule type" value="Genomic_DNA"/>
</dbReference>
<evidence type="ECO:0000256" key="1">
    <source>
        <dbReference type="ARBA" id="ARBA00023015"/>
    </source>
</evidence>
<name>A0ABR7W9S3_9ACTN</name>
<dbReference type="PANTHER" id="PTHR30055:SF234">
    <property type="entry name" value="HTH-TYPE TRANSCRIPTIONAL REGULATOR BETI"/>
    <property type="match status" value="1"/>
</dbReference>
<comment type="caution">
    <text evidence="6">The sequence shown here is derived from an EMBL/GenBank/DDBJ whole genome shotgun (WGS) entry which is preliminary data.</text>
</comment>
<accession>A0ABR7W9S3</accession>
<dbReference type="InterPro" id="IPR023772">
    <property type="entry name" value="DNA-bd_HTH_TetR-type_CS"/>
</dbReference>
<keyword evidence="3" id="KW-0804">Transcription</keyword>
<evidence type="ECO:0000313" key="6">
    <source>
        <dbReference type="EMBL" id="MBD1319335.1"/>
    </source>
</evidence>
<dbReference type="Proteomes" id="UP000602395">
    <property type="component" value="Unassembled WGS sequence"/>
</dbReference>
<evidence type="ECO:0000256" key="2">
    <source>
        <dbReference type="ARBA" id="ARBA00023125"/>
    </source>
</evidence>
<evidence type="ECO:0000256" key="4">
    <source>
        <dbReference type="PROSITE-ProRule" id="PRU00335"/>
    </source>
</evidence>
<keyword evidence="1" id="KW-0805">Transcription regulation</keyword>
<dbReference type="PRINTS" id="PR00455">
    <property type="entry name" value="HTHTETR"/>
</dbReference>
<dbReference type="Pfam" id="PF00440">
    <property type="entry name" value="TetR_N"/>
    <property type="match status" value="1"/>
</dbReference>
<evidence type="ECO:0000259" key="5">
    <source>
        <dbReference type="PROSITE" id="PS50977"/>
    </source>
</evidence>
<feature type="DNA-binding region" description="H-T-H motif" evidence="4">
    <location>
        <begin position="40"/>
        <end position="59"/>
    </location>
</feature>
<reference evidence="6 7" key="1">
    <citation type="submission" date="2020-09" db="EMBL/GenBank/DDBJ databases">
        <title>Novel species in genus Gordonia.</title>
        <authorList>
            <person name="Zhang G."/>
        </authorList>
    </citation>
    <scope>NUCLEOTIDE SEQUENCE [LARGE SCALE GENOMIC DNA]</scope>
    <source>
        <strain evidence="6 7">ON-33</strain>
    </source>
</reference>
<keyword evidence="2 4" id="KW-0238">DNA-binding</keyword>
<dbReference type="SUPFAM" id="SSF46689">
    <property type="entry name" value="Homeodomain-like"/>
    <property type="match status" value="1"/>
</dbReference>
<organism evidence="6 7">
    <name type="scientific">Gordonia hankookensis</name>
    <dbReference type="NCBI Taxonomy" id="589403"/>
    <lineage>
        <taxon>Bacteria</taxon>
        <taxon>Bacillati</taxon>
        <taxon>Actinomycetota</taxon>
        <taxon>Actinomycetes</taxon>
        <taxon>Mycobacteriales</taxon>
        <taxon>Gordoniaceae</taxon>
        <taxon>Gordonia</taxon>
    </lineage>
</organism>
<sequence length="199" mass="22026">MSTVDVETTRPQHGRAEQTRAAILEATRRMFLERGYAGTTVNAITASCGISRAGFYTYFKDKREVFGLLGDRAYRDLRGVLASWDSFDGSDRVSDVRAFVRAYFGYLDRHGAFAMSATHSAPDDDEFRRGNTRMQTRLAWILGQAIGPPADHSPEVVGSAAFGLLDRSWYTVRTQTVAIDEAEMVEFLTGVIHGMGAGR</sequence>
<proteinExistence type="predicted"/>
<dbReference type="Gene3D" id="1.10.357.10">
    <property type="entry name" value="Tetracycline Repressor, domain 2"/>
    <property type="match status" value="1"/>
</dbReference>
<dbReference type="PANTHER" id="PTHR30055">
    <property type="entry name" value="HTH-TYPE TRANSCRIPTIONAL REGULATOR RUTR"/>
    <property type="match status" value="1"/>
</dbReference>
<dbReference type="InterPro" id="IPR009057">
    <property type="entry name" value="Homeodomain-like_sf"/>
</dbReference>
<gene>
    <name evidence="6" type="ORF">IDF66_07040</name>
</gene>
<protein>
    <submittedName>
        <fullName evidence="6">TetR/AcrR family transcriptional regulator</fullName>
    </submittedName>
</protein>
<dbReference type="RefSeq" id="WP_190266178.1">
    <property type="nucleotide sequence ID" value="NZ_BAABAD010000003.1"/>
</dbReference>
<feature type="domain" description="HTH tetR-type" evidence="5">
    <location>
        <begin position="17"/>
        <end position="77"/>
    </location>
</feature>
<keyword evidence="7" id="KW-1185">Reference proteome</keyword>
<evidence type="ECO:0000256" key="3">
    <source>
        <dbReference type="ARBA" id="ARBA00023163"/>
    </source>
</evidence>